<accession>A0AAV5C529</accession>
<reference evidence="1" key="2">
    <citation type="submission" date="2021-12" db="EMBL/GenBank/DDBJ databases">
        <title>Resequencing data analysis of finger millet.</title>
        <authorList>
            <person name="Hatakeyama M."/>
            <person name="Aluri S."/>
            <person name="Balachadran M.T."/>
            <person name="Sivarajan S.R."/>
            <person name="Poveda L."/>
            <person name="Shimizu-Inatsugi R."/>
            <person name="Schlapbach R."/>
            <person name="Sreeman S.M."/>
            <person name="Shimizu K.K."/>
        </authorList>
    </citation>
    <scope>NUCLEOTIDE SEQUENCE</scope>
</reference>
<evidence type="ECO:0000313" key="1">
    <source>
        <dbReference type="EMBL" id="GJM92993.1"/>
    </source>
</evidence>
<dbReference type="Proteomes" id="UP001054889">
    <property type="component" value="Unassembled WGS sequence"/>
</dbReference>
<evidence type="ECO:0008006" key="3">
    <source>
        <dbReference type="Google" id="ProtNLM"/>
    </source>
</evidence>
<reference evidence="1" key="1">
    <citation type="journal article" date="2018" name="DNA Res.">
        <title>Multiple hybrid de novo genome assembly of finger millet, an orphan allotetraploid crop.</title>
        <authorList>
            <person name="Hatakeyama M."/>
            <person name="Aluri S."/>
            <person name="Balachadran M.T."/>
            <person name="Sivarajan S.R."/>
            <person name="Patrignani A."/>
            <person name="Gruter S."/>
            <person name="Poveda L."/>
            <person name="Shimizu-Inatsugi R."/>
            <person name="Baeten J."/>
            <person name="Francoijs K.J."/>
            <person name="Nataraja K.N."/>
            <person name="Reddy Y.A.N."/>
            <person name="Phadnis S."/>
            <person name="Ravikumar R.L."/>
            <person name="Schlapbach R."/>
            <person name="Sreeman S.M."/>
            <person name="Shimizu K.K."/>
        </authorList>
    </citation>
    <scope>NUCLEOTIDE SEQUENCE</scope>
</reference>
<name>A0AAV5C529_ELECO</name>
<dbReference type="PANTHER" id="PTHR33116:SF86">
    <property type="entry name" value="REVERSE TRANSCRIPTASE DOMAIN-CONTAINING PROTEIN"/>
    <property type="match status" value="1"/>
</dbReference>
<dbReference type="PANTHER" id="PTHR33116">
    <property type="entry name" value="REVERSE TRANSCRIPTASE ZINC-BINDING DOMAIN-CONTAINING PROTEIN-RELATED-RELATED"/>
    <property type="match status" value="1"/>
</dbReference>
<proteinExistence type="predicted"/>
<dbReference type="AlphaFoldDB" id="A0AAV5C529"/>
<evidence type="ECO:0000313" key="2">
    <source>
        <dbReference type="Proteomes" id="UP001054889"/>
    </source>
</evidence>
<keyword evidence="2" id="KW-1185">Reference proteome</keyword>
<sequence length="413" mass="47234">MFADDCLVFTQATRRSADKLALILEDYHKGSGQLVNKGKSVVFFSENCEDEVKLEVMDSLQITTTEALGERYLGLPTAVGQVADGTFSYVADRICSFVNGWSEKDLSCAAREVLVKANAQAVPTYPMSCFKLPVDVCKRMTSYISNYWWGSAVDSHKIHWQRWSKLTCPKGEGGMGFRDLTLFNKALLEKQGWRLLTRRRALCTRVIKGKYYPHGDFLTATRKKKSSETWRAMLHGREILKKRLIKRIGSGNSIDIWGDNWIQGIITLKPRVRLEEATVTRVSELMQPNSRSWNEQLIYTSFIRMDAGEILKLKPSTQSHEDVLAWAWERHGTYSVRSAYRALKAEENISLQQHEGSAMDSNESYWWKVLCKMKILPKVRIFWWRVLHNSGPSFPTCKLYDGTGPPNSRGPKN</sequence>
<protein>
    <recommendedName>
        <fullName evidence="3">Reverse transcriptase zinc-binding domain-containing protein</fullName>
    </recommendedName>
</protein>
<comment type="caution">
    <text evidence="1">The sequence shown here is derived from an EMBL/GenBank/DDBJ whole genome shotgun (WGS) entry which is preliminary data.</text>
</comment>
<dbReference type="EMBL" id="BQKI01000004">
    <property type="protein sequence ID" value="GJM92993.1"/>
    <property type="molecule type" value="Genomic_DNA"/>
</dbReference>
<gene>
    <name evidence="1" type="primary">ga09503</name>
    <name evidence="1" type="ORF">PR202_ga09503</name>
</gene>
<organism evidence="1 2">
    <name type="scientific">Eleusine coracana subsp. coracana</name>
    <dbReference type="NCBI Taxonomy" id="191504"/>
    <lineage>
        <taxon>Eukaryota</taxon>
        <taxon>Viridiplantae</taxon>
        <taxon>Streptophyta</taxon>
        <taxon>Embryophyta</taxon>
        <taxon>Tracheophyta</taxon>
        <taxon>Spermatophyta</taxon>
        <taxon>Magnoliopsida</taxon>
        <taxon>Liliopsida</taxon>
        <taxon>Poales</taxon>
        <taxon>Poaceae</taxon>
        <taxon>PACMAD clade</taxon>
        <taxon>Chloridoideae</taxon>
        <taxon>Cynodonteae</taxon>
        <taxon>Eleusininae</taxon>
        <taxon>Eleusine</taxon>
    </lineage>
</organism>